<evidence type="ECO:0000256" key="3">
    <source>
        <dbReference type="ARBA" id="ARBA00012663"/>
    </source>
</evidence>
<gene>
    <name evidence="9" type="ORF">M099_1104</name>
</gene>
<dbReference type="GO" id="GO:0030203">
    <property type="term" value="P:glycosaminoglycan metabolic process"/>
    <property type="evidence" value="ECO:0007669"/>
    <property type="project" value="TreeGrafter"/>
</dbReference>
<dbReference type="AlphaFoldDB" id="A0A069SV11"/>
<dbReference type="PRINTS" id="PR00738">
    <property type="entry name" value="GLHYDRLASE20"/>
</dbReference>
<dbReference type="EC" id="3.2.1.52" evidence="3"/>
<evidence type="ECO:0000259" key="8">
    <source>
        <dbReference type="Pfam" id="PF02838"/>
    </source>
</evidence>
<evidence type="ECO:0000313" key="10">
    <source>
        <dbReference type="Proteomes" id="UP000027661"/>
    </source>
</evidence>
<proteinExistence type="inferred from homology"/>
<dbReference type="InterPro" id="IPR025705">
    <property type="entry name" value="Beta_hexosaminidase_sua/sub"/>
</dbReference>
<sequence length="807" mass="90973">MKKKSLPVFFVGLLMCGCQMKEVINEYNVVPLPVTMSEQQGRFYLNSDVPIVVNASQEVKHIASGLSTTLLDIAGLKLKPTDELHENVPSIVFDSIPGMEKEAYKLSVTPQLIKITASAPNGFYYGLQTLYQLLPVDVYCKERARNAEWSVPCVEIEDAPTFRYRGAMLDVCRHFASIDYIKKFIDVLAAHKMNTFHWHLTDDQGWRIEIKKYPKLTEIGSQRSETMVDYFYTHYPFKYDGKPHGGFYTQDEIKEVVAYAQSKYITVIPEIELPGHALAAIASYPELSCTPDSTYEVCKLWGVFDQVFCPTDTFFQFMEGVMDEVVELFPSSYIHIGGDECPKTAWEQCEHCQKLICELGLENDITPNPVDGRKHTKEEKLQSYIVSRVEKYLNSKGRNIIGWDEILEGGLAPNATVMSWRGVEGGMTAAKAGHDAIMTPNPYAYLDHYQEEPEIAPVTIGGYNTLKKTYSYNPVPADADSLVKQHIIGVQANCWAEYMPTEDNRDYQIFPRLIAISETGWTPMKKKNFTSFCNRMVEDFQRLEAMGVKPCLNFFDVNINTRATQEGVLNVELETFYPGAQIYYTTHGEQPSIHANLYNHPFPLDGTYDLKAAAFVNGKQIGKVTHKQLYKNLISGKKYEIMPEPKGMKGDILGENDILGADTVTLGLTNGKRGNNASSTPWVGISPDNNDKVTFIVDFEKATIRKIRFGTLYNAAGGILPVSKAVVYVSSLDNKFEKVAEKEFTYDIKENTFRGFDEEIEFPAQEAVKVKIEFTSGGKIRNGIDCYSPHDKSEVPSTIALDEIEIY</sequence>
<dbReference type="RefSeq" id="WP_005839090.1">
    <property type="nucleotide sequence ID" value="NZ_JNHM01000012.1"/>
</dbReference>
<dbReference type="Pfam" id="PF00728">
    <property type="entry name" value="Glyco_hydro_20"/>
    <property type="match status" value="1"/>
</dbReference>
<evidence type="ECO:0000256" key="2">
    <source>
        <dbReference type="ARBA" id="ARBA00006285"/>
    </source>
</evidence>
<evidence type="ECO:0000256" key="5">
    <source>
        <dbReference type="ARBA" id="ARBA00023295"/>
    </source>
</evidence>
<feature type="domain" description="Glycoside hydrolase family 20 catalytic" evidence="7">
    <location>
        <begin position="162"/>
        <end position="523"/>
    </location>
</feature>
<dbReference type="Gene3D" id="3.30.379.10">
    <property type="entry name" value="Chitobiase/beta-hexosaminidase domain 2-like"/>
    <property type="match status" value="1"/>
</dbReference>
<comment type="catalytic activity">
    <reaction evidence="1">
        <text>Hydrolysis of terminal non-reducing N-acetyl-D-hexosamine residues in N-acetyl-beta-D-hexosaminides.</text>
        <dbReference type="EC" id="3.2.1.52"/>
    </reaction>
</comment>
<dbReference type="GO" id="GO:0016020">
    <property type="term" value="C:membrane"/>
    <property type="evidence" value="ECO:0007669"/>
    <property type="project" value="TreeGrafter"/>
</dbReference>
<dbReference type="InterPro" id="IPR029018">
    <property type="entry name" value="Hex-like_dom2"/>
</dbReference>
<protein>
    <recommendedName>
        <fullName evidence="3">beta-N-acetylhexosaminidase</fullName>
        <ecNumber evidence="3">3.2.1.52</ecNumber>
    </recommendedName>
</protein>
<evidence type="ECO:0000259" key="7">
    <source>
        <dbReference type="Pfam" id="PF00728"/>
    </source>
</evidence>
<dbReference type="Pfam" id="PF02838">
    <property type="entry name" value="Glyco_hydro_20b"/>
    <property type="match status" value="1"/>
</dbReference>
<reference evidence="9 10" key="1">
    <citation type="submission" date="2014-04" db="EMBL/GenBank/DDBJ databases">
        <authorList>
            <person name="Sears C."/>
            <person name="Carroll K."/>
            <person name="Sack B.R."/>
            <person name="Qadri F."/>
            <person name="Myers L.L."/>
            <person name="Chung G.-T."/>
            <person name="Escheverria P."/>
            <person name="Fraser C.M."/>
            <person name="Sadzewicz L."/>
            <person name="Shefchek K.A."/>
            <person name="Tallon L."/>
            <person name="Das S.P."/>
            <person name="Daugherty S."/>
            <person name="Mongodin E.F."/>
        </authorList>
    </citation>
    <scope>NUCLEOTIDE SEQUENCE [LARGE SCALE GENOMIC DNA]</scope>
    <source>
        <strain evidence="9 10">3975 RP4</strain>
    </source>
</reference>
<comment type="similarity">
    <text evidence="2">Belongs to the glycosyl hydrolase 20 family.</text>
</comment>
<dbReference type="PANTHER" id="PTHR22600">
    <property type="entry name" value="BETA-HEXOSAMINIDASE"/>
    <property type="match status" value="1"/>
</dbReference>
<keyword evidence="5" id="KW-0326">Glycosidase</keyword>
<dbReference type="SUPFAM" id="SSF51445">
    <property type="entry name" value="(Trans)glycosidases"/>
    <property type="match status" value="1"/>
</dbReference>
<evidence type="ECO:0000256" key="6">
    <source>
        <dbReference type="PIRSR" id="PIRSR625705-1"/>
    </source>
</evidence>
<evidence type="ECO:0000313" key="9">
    <source>
        <dbReference type="EMBL" id="KDS55805.1"/>
    </source>
</evidence>
<dbReference type="PROSITE" id="PS51257">
    <property type="entry name" value="PROKAR_LIPOPROTEIN"/>
    <property type="match status" value="1"/>
</dbReference>
<dbReference type="GO" id="GO:0005975">
    <property type="term" value="P:carbohydrate metabolic process"/>
    <property type="evidence" value="ECO:0007669"/>
    <property type="project" value="InterPro"/>
</dbReference>
<keyword evidence="4" id="KW-0378">Hydrolase</keyword>
<dbReference type="Gene3D" id="3.20.20.80">
    <property type="entry name" value="Glycosidases"/>
    <property type="match status" value="1"/>
</dbReference>
<feature type="domain" description="Beta-hexosaminidase bacterial type N-terminal" evidence="8">
    <location>
        <begin position="27"/>
        <end position="159"/>
    </location>
</feature>
<dbReference type="PANTHER" id="PTHR22600:SF57">
    <property type="entry name" value="BETA-N-ACETYLHEXOSAMINIDASE"/>
    <property type="match status" value="1"/>
</dbReference>
<dbReference type="InterPro" id="IPR015883">
    <property type="entry name" value="Glyco_hydro_20_cat"/>
</dbReference>
<dbReference type="GO" id="GO:0004563">
    <property type="term" value="F:beta-N-acetylhexosaminidase activity"/>
    <property type="evidence" value="ECO:0007669"/>
    <property type="project" value="UniProtKB-EC"/>
</dbReference>
<comment type="caution">
    <text evidence="9">The sequence shown here is derived from an EMBL/GenBank/DDBJ whole genome shotgun (WGS) entry which is preliminary data.</text>
</comment>
<evidence type="ECO:0000256" key="1">
    <source>
        <dbReference type="ARBA" id="ARBA00001231"/>
    </source>
</evidence>
<dbReference type="InterPro" id="IPR026876">
    <property type="entry name" value="Fn3_assoc_repeat"/>
</dbReference>
<dbReference type="EMBL" id="JNHM01000012">
    <property type="protein sequence ID" value="KDS55805.1"/>
    <property type="molecule type" value="Genomic_DNA"/>
</dbReference>
<dbReference type="Proteomes" id="UP000027661">
    <property type="component" value="Unassembled WGS sequence"/>
</dbReference>
<dbReference type="InterPro" id="IPR017853">
    <property type="entry name" value="GH"/>
</dbReference>
<dbReference type="SUPFAM" id="SSF55545">
    <property type="entry name" value="beta-N-acetylhexosaminidase-like domain"/>
    <property type="match status" value="1"/>
</dbReference>
<evidence type="ECO:0000256" key="4">
    <source>
        <dbReference type="ARBA" id="ARBA00022801"/>
    </source>
</evidence>
<name>A0A069SV11_PHOVU</name>
<feature type="active site" description="Proton donor" evidence="6">
    <location>
        <position position="340"/>
    </location>
</feature>
<organism evidence="9 10">
    <name type="scientific">Phocaeicola vulgatus str. 3975 RP4</name>
    <dbReference type="NCBI Taxonomy" id="1339352"/>
    <lineage>
        <taxon>Bacteria</taxon>
        <taxon>Pseudomonadati</taxon>
        <taxon>Bacteroidota</taxon>
        <taxon>Bacteroidia</taxon>
        <taxon>Bacteroidales</taxon>
        <taxon>Bacteroidaceae</taxon>
        <taxon>Phocaeicola</taxon>
    </lineage>
</organism>
<accession>A0A069SV11</accession>
<dbReference type="CDD" id="cd06563">
    <property type="entry name" value="GH20_chitobiase-like"/>
    <property type="match status" value="1"/>
</dbReference>
<dbReference type="PATRIC" id="fig|1339352.3.peg.1068"/>
<dbReference type="Pfam" id="PF13287">
    <property type="entry name" value="Fn3_assoc"/>
    <property type="match status" value="1"/>
</dbReference>
<dbReference type="InterPro" id="IPR015882">
    <property type="entry name" value="HEX_bac_N"/>
</dbReference>